<dbReference type="Proteomes" id="UP000005809">
    <property type="component" value="Unassembled WGS sequence"/>
</dbReference>
<comment type="caution">
    <text evidence="2">The sequence shown here is derived from an EMBL/GenBank/DDBJ whole genome shotgun (WGS) entry which is preliminary data.</text>
</comment>
<accession>K1HFM2</accession>
<evidence type="ECO:0000313" key="3">
    <source>
        <dbReference type="Proteomes" id="UP000005809"/>
    </source>
</evidence>
<dbReference type="PATRIC" id="fig|620833.3.peg.680"/>
<organism evidence="2 3">
    <name type="scientific">Fusobacterium periodonticum D10</name>
    <dbReference type="NCBI Taxonomy" id="620833"/>
    <lineage>
        <taxon>Bacteria</taxon>
        <taxon>Fusobacteriati</taxon>
        <taxon>Fusobacteriota</taxon>
        <taxon>Fusobacteriia</taxon>
        <taxon>Fusobacteriales</taxon>
        <taxon>Fusobacteriaceae</taxon>
        <taxon>Fusobacterium</taxon>
    </lineage>
</organism>
<reference evidence="2 3" key="1">
    <citation type="submission" date="2012-05" db="EMBL/GenBank/DDBJ databases">
        <title>The Genome Sequence of Fusobacterium periodontium Oral Taxon 201 Strain D10.</title>
        <authorList>
            <consortium name="The Broad Institute Genome Sequencing Platform"/>
            <consortium name="The Broad Institute Genome Sequencing Center for Infectious Disease"/>
            <person name="Earl A."/>
            <person name="Ward D."/>
            <person name="Feldgarden M."/>
            <person name="Gevers D."/>
            <person name="Strauss J."/>
            <person name="Sibley C."/>
            <person name="White A."/>
            <person name="Ambrose C.E."/>
            <person name="Allen-Vercoe E."/>
            <person name="Walker B."/>
            <person name="Young S.K."/>
            <person name="Zeng Q."/>
            <person name="Gargeya S."/>
            <person name="Fitzgerald M."/>
            <person name="Haas B."/>
            <person name="Abouelleil A."/>
            <person name="Alvarado L."/>
            <person name="Arachchi H.M."/>
            <person name="Berlin A.M."/>
            <person name="Chapman S.B."/>
            <person name="Goldberg J."/>
            <person name="Griggs A."/>
            <person name="Gujja S."/>
            <person name="Hansen M."/>
            <person name="Howarth C."/>
            <person name="Imamovic A."/>
            <person name="Larimer J."/>
            <person name="McCowan C."/>
            <person name="Montmayeur A."/>
            <person name="Murphy C."/>
            <person name="Neiman D."/>
            <person name="Pearson M."/>
            <person name="Priest M."/>
            <person name="Roberts A."/>
            <person name="Saif S."/>
            <person name="Shea T."/>
            <person name="Sisk P."/>
            <person name="Sykes S."/>
            <person name="Wortman J."/>
            <person name="Nusbaum C."/>
            <person name="Birren B."/>
        </authorList>
    </citation>
    <scope>NUCLEOTIDE SEQUENCE [LARGE SCALE GENOMIC DNA]</scope>
    <source>
        <strain evidence="2 3">D10</strain>
    </source>
</reference>
<evidence type="ECO:0000313" key="2">
    <source>
        <dbReference type="EMBL" id="EKA94153.1"/>
    </source>
</evidence>
<dbReference type="EMBL" id="ACIF01000103">
    <property type="protein sequence ID" value="EKA94153.1"/>
    <property type="molecule type" value="Genomic_DNA"/>
</dbReference>
<dbReference type="HOGENOM" id="CLU_572069_0_0_0"/>
<gene>
    <name evidence="2" type="ORF">FPOG_00717</name>
</gene>
<name>K1HFM2_9FUSO</name>
<keyword evidence="1" id="KW-0175">Coiled coil</keyword>
<protein>
    <submittedName>
        <fullName evidence="2">Uncharacterized protein</fullName>
    </submittedName>
</protein>
<feature type="coiled-coil region" evidence="1">
    <location>
        <begin position="62"/>
        <end position="121"/>
    </location>
</feature>
<dbReference type="AlphaFoldDB" id="K1HFM2"/>
<sequence length="477" mass="55967">MSGYSRATVSQVLANGRQLRQELNRNLNNNINNNINKNKNAIFNLEKMQNIANEMSLDIDSEIKDRDDIKELEEVIKKFENEKAKIKKMRPETLFDEISKKERIETEIESLNKQIEEISKRAYWDSYSDYNEANCINSQYWAENNKLNTLPSEINRKLQINTQRVFEAESILRNLESIQKEFKIKTKNIINSNKFAYVKELFDNIDKNIAQKFMSSEYKSLEKEFFSTDKNNIESKFNFLKSKLETFTEELANRYNTYLFKKEKAESIFKEFSEVQREYNLNSIESYIKNKEDLIDMYSFAETYKVNGVSKENFEKNFNKINSLLQEEKFDEAYLLTEKANEDLIKEQNILNKEYERILKQTEYAKRVAEAGRDAGYNIKISVSEDGIQDGINIKLTMGDEIIDFEPRIDAEGNYSLDINHVESISGTCQHKMTEVMKNLLGKGILISDIIKEGQSLVFKEKLKNSEKKNKKETLTK</sequence>
<evidence type="ECO:0000256" key="1">
    <source>
        <dbReference type="SAM" id="Coils"/>
    </source>
</evidence>
<dbReference type="RefSeq" id="WP_005966357.1">
    <property type="nucleotide sequence ID" value="NZ_JH815351.1"/>
</dbReference>
<proteinExistence type="predicted"/>